<reference evidence="5 6" key="1">
    <citation type="journal article" date="2024" name="Plant J.">
        <title>Genome sequences and population genomics reveal climatic adaptation and genomic divergence between two closely related sweetgum species.</title>
        <authorList>
            <person name="Xu W.Q."/>
            <person name="Ren C.Q."/>
            <person name="Zhang X.Y."/>
            <person name="Comes H.P."/>
            <person name="Liu X.H."/>
            <person name="Li Y.G."/>
            <person name="Kettle C.J."/>
            <person name="Jalonen R."/>
            <person name="Gaisberger H."/>
            <person name="Ma Y.Z."/>
            <person name="Qiu Y.X."/>
        </authorList>
    </citation>
    <scope>NUCLEOTIDE SEQUENCE [LARGE SCALE GENOMIC DNA]</scope>
    <source>
        <strain evidence="5">Hangzhou</strain>
    </source>
</reference>
<evidence type="ECO:0000256" key="3">
    <source>
        <dbReference type="ARBA" id="ARBA00023239"/>
    </source>
</evidence>
<evidence type="ECO:0000313" key="5">
    <source>
        <dbReference type="EMBL" id="KAK9268770.1"/>
    </source>
</evidence>
<sequence length="147" mass="18155">MYKIKCWYFVPLTFNLWQPNYAHLLQHKWWKDLDFATKLPFARDRMVECYFWMVVIYFETEYYLGRRILTKEITMASIIDDIFDLYGTIEELELFMEAVERWDMSTIDQLTEYMEIYYRALLDIYSKLEDDWPKNEDPTTSIMQKIL</sequence>
<dbReference type="AlphaFoldDB" id="A0AAP0R4V3"/>
<dbReference type="GO" id="GO:0010333">
    <property type="term" value="F:terpene synthase activity"/>
    <property type="evidence" value="ECO:0007669"/>
    <property type="project" value="InterPro"/>
</dbReference>
<dbReference type="InterPro" id="IPR005630">
    <property type="entry name" value="Terpene_synthase_metal-bd"/>
</dbReference>
<protein>
    <recommendedName>
        <fullName evidence="4">Terpene synthase metal-binding domain-containing protein</fullName>
    </recommendedName>
</protein>
<evidence type="ECO:0000256" key="1">
    <source>
        <dbReference type="ARBA" id="ARBA00001946"/>
    </source>
</evidence>
<dbReference type="InterPro" id="IPR008949">
    <property type="entry name" value="Isoprenoid_synthase_dom_sf"/>
</dbReference>
<proteinExistence type="predicted"/>
<keyword evidence="2" id="KW-0479">Metal-binding</keyword>
<dbReference type="Pfam" id="PF03936">
    <property type="entry name" value="Terpene_synth_C"/>
    <property type="match status" value="1"/>
</dbReference>
<comment type="caution">
    <text evidence="5">The sequence shown here is derived from an EMBL/GenBank/DDBJ whole genome shotgun (WGS) entry which is preliminary data.</text>
</comment>
<evidence type="ECO:0000313" key="6">
    <source>
        <dbReference type="Proteomes" id="UP001415857"/>
    </source>
</evidence>
<dbReference type="GO" id="GO:0000287">
    <property type="term" value="F:magnesium ion binding"/>
    <property type="evidence" value="ECO:0007669"/>
    <property type="project" value="InterPro"/>
</dbReference>
<accession>A0AAP0R4V3</accession>
<comment type="cofactor">
    <cofactor evidence="1">
        <name>Mg(2+)</name>
        <dbReference type="ChEBI" id="CHEBI:18420"/>
    </cofactor>
</comment>
<dbReference type="Gene3D" id="1.10.600.10">
    <property type="entry name" value="Farnesyl Diphosphate Synthase"/>
    <property type="match status" value="1"/>
</dbReference>
<keyword evidence="6" id="KW-1185">Reference proteome</keyword>
<dbReference type="PANTHER" id="PTHR31225:SF221">
    <property type="entry name" value="(-)-GERMACRENE D SYNTHASE"/>
    <property type="match status" value="1"/>
</dbReference>
<dbReference type="Proteomes" id="UP001415857">
    <property type="component" value="Unassembled WGS sequence"/>
</dbReference>
<dbReference type="InterPro" id="IPR050148">
    <property type="entry name" value="Terpene_synthase-like"/>
</dbReference>
<evidence type="ECO:0000259" key="4">
    <source>
        <dbReference type="Pfam" id="PF03936"/>
    </source>
</evidence>
<dbReference type="EMBL" id="JBBPBK010000015">
    <property type="protein sequence ID" value="KAK9268770.1"/>
    <property type="molecule type" value="Genomic_DNA"/>
</dbReference>
<name>A0AAP0R4V3_LIQFO</name>
<dbReference type="PANTHER" id="PTHR31225">
    <property type="entry name" value="OS04G0344100 PROTEIN-RELATED"/>
    <property type="match status" value="1"/>
</dbReference>
<evidence type="ECO:0000256" key="2">
    <source>
        <dbReference type="ARBA" id="ARBA00022723"/>
    </source>
</evidence>
<dbReference type="GO" id="GO:0016114">
    <property type="term" value="P:terpenoid biosynthetic process"/>
    <property type="evidence" value="ECO:0007669"/>
    <property type="project" value="InterPro"/>
</dbReference>
<organism evidence="5 6">
    <name type="scientific">Liquidambar formosana</name>
    <name type="common">Formosan gum</name>
    <dbReference type="NCBI Taxonomy" id="63359"/>
    <lineage>
        <taxon>Eukaryota</taxon>
        <taxon>Viridiplantae</taxon>
        <taxon>Streptophyta</taxon>
        <taxon>Embryophyta</taxon>
        <taxon>Tracheophyta</taxon>
        <taxon>Spermatophyta</taxon>
        <taxon>Magnoliopsida</taxon>
        <taxon>eudicotyledons</taxon>
        <taxon>Gunneridae</taxon>
        <taxon>Pentapetalae</taxon>
        <taxon>Saxifragales</taxon>
        <taxon>Altingiaceae</taxon>
        <taxon>Liquidambar</taxon>
    </lineage>
</organism>
<dbReference type="SUPFAM" id="SSF48576">
    <property type="entry name" value="Terpenoid synthases"/>
    <property type="match status" value="1"/>
</dbReference>
<gene>
    <name evidence="5" type="ORF">L1049_000532</name>
</gene>
<feature type="domain" description="Terpene synthase metal-binding" evidence="4">
    <location>
        <begin position="31"/>
        <end position="138"/>
    </location>
</feature>
<keyword evidence="3" id="KW-0456">Lyase</keyword>